<dbReference type="Pfam" id="PF04347">
    <property type="entry name" value="FliO"/>
    <property type="match status" value="1"/>
</dbReference>
<evidence type="ECO:0000256" key="1">
    <source>
        <dbReference type="ARBA" id="ARBA00004236"/>
    </source>
</evidence>
<organism evidence="8 9">
    <name type="scientific">Metabacillus litoralis</name>
    <dbReference type="NCBI Taxonomy" id="152268"/>
    <lineage>
        <taxon>Bacteria</taxon>
        <taxon>Bacillati</taxon>
        <taxon>Bacillota</taxon>
        <taxon>Bacilli</taxon>
        <taxon>Bacillales</taxon>
        <taxon>Bacillaceae</taxon>
        <taxon>Metabacillus</taxon>
    </lineage>
</organism>
<proteinExistence type="predicted"/>
<dbReference type="GO" id="GO:0044781">
    <property type="term" value="P:bacterial-type flagellum organization"/>
    <property type="evidence" value="ECO:0007669"/>
    <property type="project" value="InterPro"/>
</dbReference>
<name>A0A179SNQ7_9BACI</name>
<comment type="subcellular location">
    <subcellularLocation>
        <location evidence="1">Cell membrane</location>
    </subcellularLocation>
</comment>
<feature type="region of interest" description="Disordered" evidence="6">
    <location>
        <begin position="37"/>
        <end position="56"/>
    </location>
</feature>
<dbReference type="GO" id="GO:0016020">
    <property type="term" value="C:membrane"/>
    <property type="evidence" value="ECO:0007669"/>
    <property type="project" value="InterPro"/>
</dbReference>
<feature type="transmembrane region" description="Helical" evidence="7">
    <location>
        <begin position="73"/>
        <end position="91"/>
    </location>
</feature>
<comment type="caution">
    <text evidence="8">The sequence shown here is derived from an EMBL/GenBank/DDBJ whole genome shotgun (WGS) entry which is preliminary data.</text>
</comment>
<keyword evidence="3 7" id="KW-0812">Transmembrane</keyword>
<evidence type="ECO:0008006" key="10">
    <source>
        <dbReference type="Google" id="ProtNLM"/>
    </source>
</evidence>
<dbReference type="STRING" id="152268.A6K24_09410"/>
<dbReference type="AlphaFoldDB" id="A0A179SNQ7"/>
<evidence type="ECO:0000256" key="6">
    <source>
        <dbReference type="SAM" id="MobiDB-lite"/>
    </source>
</evidence>
<dbReference type="Proteomes" id="UP000078534">
    <property type="component" value="Unassembled WGS sequence"/>
</dbReference>
<keyword evidence="4 7" id="KW-1133">Transmembrane helix</keyword>
<keyword evidence="9" id="KW-1185">Reference proteome</keyword>
<evidence type="ECO:0000313" key="8">
    <source>
        <dbReference type="EMBL" id="OAS83325.1"/>
    </source>
</evidence>
<reference evidence="9" key="1">
    <citation type="submission" date="2016-04" db="EMBL/GenBank/DDBJ databases">
        <authorList>
            <person name="Lyu Z."/>
            <person name="Lyu W."/>
        </authorList>
    </citation>
    <scope>NUCLEOTIDE SEQUENCE [LARGE SCALE GENOMIC DNA]</scope>
    <source>
        <strain evidence="9">C44</strain>
    </source>
</reference>
<evidence type="ECO:0000256" key="5">
    <source>
        <dbReference type="ARBA" id="ARBA00023136"/>
    </source>
</evidence>
<evidence type="ECO:0000256" key="4">
    <source>
        <dbReference type="ARBA" id="ARBA00022989"/>
    </source>
</evidence>
<evidence type="ECO:0000256" key="7">
    <source>
        <dbReference type="SAM" id="Phobius"/>
    </source>
</evidence>
<accession>A0A179SNQ7</accession>
<dbReference type="RefSeq" id="WP_066337723.1">
    <property type="nucleotide sequence ID" value="NZ_LWSG01000042.1"/>
</dbReference>
<evidence type="ECO:0000313" key="9">
    <source>
        <dbReference type="Proteomes" id="UP000078534"/>
    </source>
</evidence>
<sequence>MLHRIYWLLMLVALIIFTPQMSISALAEEKVNESVYENIKDENNGPTDNTSIEKNKEEPVVQEDALSVSAFDFIKMFLALAFVLFLVYFLLKFVTKRNRMFQQGQSIVNLGGTSLGQSKSIQMVKVGNSLFVLGVGESISLLKEIDDEQERNQLIEDFERKQEQIVEPKDLIQKVTTILNDKLKRNRVKEKETTFSTSFKDQLEKVKNERTKQLEDVKRKGLNKHE</sequence>
<gene>
    <name evidence="8" type="ORF">A6K24_09410</name>
</gene>
<protein>
    <recommendedName>
        <fullName evidence="10">Flagellar protein</fullName>
    </recommendedName>
</protein>
<dbReference type="EMBL" id="LWSG01000042">
    <property type="protein sequence ID" value="OAS83325.1"/>
    <property type="molecule type" value="Genomic_DNA"/>
</dbReference>
<dbReference type="InterPro" id="IPR022781">
    <property type="entry name" value="Flagellar_biosynth_FliO"/>
</dbReference>
<keyword evidence="5 7" id="KW-0472">Membrane</keyword>
<keyword evidence="2" id="KW-1003">Cell membrane</keyword>
<evidence type="ECO:0000256" key="3">
    <source>
        <dbReference type="ARBA" id="ARBA00022692"/>
    </source>
</evidence>
<evidence type="ECO:0000256" key="2">
    <source>
        <dbReference type="ARBA" id="ARBA00022475"/>
    </source>
</evidence>
<dbReference type="OrthoDB" id="2376965at2"/>